<dbReference type="Proteomes" id="UP000472320">
    <property type="component" value="Unassembled WGS sequence"/>
</dbReference>
<reference evidence="1 2" key="1">
    <citation type="submission" date="2019-11" db="EMBL/GenBank/DDBJ databases">
        <title>Type strains purchased from KCTC, JCM and DSMZ.</title>
        <authorList>
            <person name="Lu H."/>
        </authorList>
    </citation>
    <scope>NUCLEOTIDE SEQUENCE [LARGE SCALE GENOMIC DNA]</scope>
    <source>
        <strain evidence="1 2">JCM 31587</strain>
    </source>
</reference>
<name>A0A6L6QL21_9BURK</name>
<sequence length="106" mass="12565">LKQIHLDLKELGYEGSYDRVAAFARQWKTGQLEWVNSASKRTPQVFQFSYNIDERGVVRRVVELEIKVLKLGAIHIRRFDYLKSWWWVTQIMTKNSCIIKGLRIVP</sequence>
<comment type="caution">
    <text evidence="1">The sequence shown here is derived from an EMBL/GenBank/DDBJ whole genome shotgun (WGS) entry which is preliminary data.</text>
</comment>
<dbReference type="AlphaFoldDB" id="A0A6L6QL21"/>
<gene>
    <name evidence="1" type="ORF">GM658_21015</name>
</gene>
<accession>A0A6L6QL21</accession>
<evidence type="ECO:0000313" key="2">
    <source>
        <dbReference type="Proteomes" id="UP000472320"/>
    </source>
</evidence>
<keyword evidence="2" id="KW-1185">Reference proteome</keyword>
<evidence type="ECO:0008006" key="3">
    <source>
        <dbReference type="Google" id="ProtNLM"/>
    </source>
</evidence>
<organism evidence="1 2">
    <name type="scientific">Massilia eburnea</name>
    <dbReference type="NCBI Taxonomy" id="1776165"/>
    <lineage>
        <taxon>Bacteria</taxon>
        <taxon>Pseudomonadati</taxon>
        <taxon>Pseudomonadota</taxon>
        <taxon>Betaproteobacteria</taxon>
        <taxon>Burkholderiales</taxon>
        <taxon>Oxalobacteraceae</taxon>
        <taxon>Telluria group</taxon>
        <taxon>Massilia</taxon>
    </lineage>
</organism>
<dbReference type="EMBL" id="WNKX01000018">
    <property type="protein sequence ID" value="MTW13092.1"/>
    <property type="molecule type" value="Genomic_DNA"/>
</dbReference>
<feature type="non-terminal residue" evidence="1">
    <location>
        <position position="1"/>
    </location>
</feature>
<proteinExistence type="predicted"/>
<evidence type="ECO:0000313" key="1">
    <source>
        <dbReference type="EMBL" id="MTW13092.1"/>
    </source>
</evidence>
<protein>
    <recommendedName>
        <fullName evidence="3">Transposase</fullName>
    </recommendedName>
</protein>